<dbReference type="EMBL" id="BAAABM010000003">
    <property type="protein sequence ID" value="GAA0316262.1"/>
    <property type="molecule type" value="Genomic_DNA"/>
</dbReference>
<evidence type="ECO:0000313" key="2">
    <source>
        <dbReference type="Proteomes" id="UP001501822"/>
    </source>
</evidence>
<proteinExistence type="predicted"/>
<sequence length="39" mass="4193">MSRSRKILLVLLGIAVLMATIHFTINGIPALSSLNPHGH</sequence>
<evidence type="ECO:0000313" key="1">
    <source>
        <dbReference type="EMBL" id="GAA0316262.1"/>
    </source>
</evidence>
<name>A0ABN0VSK1_9ACTN</name>
<keyword evidence="2" id="KW-1185">Reference proteome</keyword>
<organism evidence="1 2">
    <name type="scientific">Actinoallomurus spadix</name>
    <dbReference type="NCBI Taxonomy" id="79912"/>
    <lineage>
        <taxon>Bacteria</taxon>
        <taxon>Bacillati</taxon>
        <taxon>Actinomycetota</taxon>
        <taxon>Actinomycetes</taxon>
        <taxon>Streptosporangiales</taxon>
        <taxon>Thermomonosporaceae</taxon>
        <taxon>Actinoallomurus</taxon>
    </lineage>
</organism>
<dbReference type="Proteomes" id="UP001501822">
    <property type="component" value="Unassembled WGS sequence"/>
</dbReference>
<protein>
    <submittedName>
        <fullName evidence="1">Uncharacterized protein</fullName>
    </submittedName>
</protein>
<gene>
    <name evidence="1" type="ORF">GCM10010151_02820</name>
</gene>
<accession>A0ABN0VSK1</accession>
<reference evidence="1 2" key="1">
    <citation type="journal article" date="2019" name="Int. J. Syst. Evol. Microbiol.">
        <title>The Global Catalogue of Microorganisms (GCM) 10K type strain sequencing project: providing services to taxonomists for standard genome sequencing and annotation.</title>
        <authorList>
            <consortium name="The Broad Institute Genomics Platform"/>
            <consortium name="The Broad Institute Genome Sequencing Center for Infectious Disease"/>
            <person name="Wu L."/>
            <person name="Ma J."/>
        </authorList>
    </citation>
    <scope>NUCLEOTIDE SEQUENCE [LARGE SCALE GENOMIC DNA]</scope>
    <source>
        <strain evidence="1 2">JCM 3146</strain>
    </source>
</reference>
<comment type="caution">
    <text evidence="1">The sequence shown here is derived from an EMBL/GenBank/DDBJ whole genome shotgun (WGS) entry which is preliminary data.</text>
</comment>